<evidence type="ECO:0000313" key="3">
    <source>
        <dbReference type="Proteomes" id="UP001442494"/>
    </source>
</evidence>
<feature type="transmembrane region" description="Helical" evidence="1">
    <location>
        <begin position="265"/>
        <end position="286"/>
    </location>
</feature>
<keyword evidence="1" id="KW-1133">Transmembrane helix</keyword>
<organism evidence="2 3">
    <name type="scientific">Funiculus sociatus GB2-A5</name>
    <dbReference type="NCBI Taxonomy" id="2933946"/>
    <lineage>
        <taxon>Bacteria</taxon>
        <taxon>Bacillati</taxon>
        <taxon>Cyanobacteriota</taxon>
        <taxon>Cyanophyceae</taxon>
        <taxon>Coleofasciculales</taxon>
        <taxon>Coleofasciculaceae</taxon>
        <taxon>Funiculus</taxon>
    </lineage>
</organism>
<keyword evidence="1" id="KW-0472">Membrane</keyword>
<dbReference type="RefSeq" id="WP_190424320.1">
    <property type="nucleotide sequence ID" value="NZ_JAMPKK010000001.1"/>
</dbReference>
<reference evidence="2 3" key="1">
    <citation type="submission" date="2022-04" db="EMBL/GenBank/DDBJ databases">
        <title>Positive selection, recombination, and allopatry shape intraspecific diversity of widespread and dominant cyanobacteria.</title>
        <authorList>
            <person name="Wei J."/>
            <person name="Shu W."/>
            <person name="Hu C."/>
        </authorList>
    </citation>
    <scope>NUCLEOTIDE SEQUENCE [LARGE SCALE GENOMIC DNA]</scope>
    <source>
        <strain evidence="2 3">GB2-A5</strain>
    </source>
</reference>
<evidence type="ECO:0000313" key="2">
    <source>
        <dbReference type="EMBL" id="MEP0862971.1"/>
    </source>
</evidence>
<feature type="transmembrane region" description="Helical" evidence="1">
    <location>
        <begin position="293"/>
        <end position="311"/>
    </location>
</feature>
<sequence length="361" mass="39433">MSSSLEKSSENSSTWQSILGVQTIVIAGIAWAVLALLYFLLFSISAPGEDRPLWYTIGTYIFEEVAYLGAAVLCFRNWRSPQIVSGRNVWLGFGMGMLCYFLGNLLFCYWELVLHQEPIVSPGDLFFVPAYLFLGWGMILAVISRRLNLEIWQWAVVGAIAFVGIALALWLSFAPPKQSTAVSVDSLPTSSTQVANANLAKKANAYGTPTTYPATKAPAVKTAKSAQGKASATGVLAATAEPAPPPAWVISVEKLLEPLAGFLNIFYVVIDIFLLIIAATVLLAFWGGRFSQSWRMIAGAAFSYYVADMWLKYADTYIGDEYQSGGLLEVFWVFSGVLFAIGAALEFDTSSRSRRSGRKRA</sequence>
<keyword evidence="1" id="KW-0812">Transmembrane</keyword>
<protein>
    <submittedName>
        <fullName evidence="2">Uncharacterized protein</fullName>
    </submittedName>
</protein>
<name>A0ABV0JJT2_9CYAN</name>
<accession>A0ABV0JJT2</accession>
<feature type="transmembrane region" description="Helical" evidence="1">
    <location>
        <begin position="151"/>
        <end position="173"/>
    </location>
</feature>
<feature type="transmembrane region" description="Helical" evidence="1">
    <location>
        <begin position="331"/>
        <end position="349"/>
    </location>
</feature>
<comment type="caution">
    <text evidence="2">The sequence shown here is derived from an EMBL/GenBank/DDBJ whole genome shotgun (WGS) entry which is preliminary data.</text>
</comment>
<keyword evidence="3" id="KW-1185">Reference proteome</keyword>
<proteinExistence type="predicted"/>
<feature type="transmembrane region" description="Helical" evidence="1">
    <location>
        <begin position="125"/>
        <end position="144"/>
    </location>
</feature>
<feature type="transmembrane region" description="Helical" evidence="1">
    <location>
        <begin position="90"/>
        <end position="113"/>
    </location>
</feature>
<feature type="transmembrane region" description="Helical" evidence="1">
    <location>
        <begin position="21"/>
        <end position="41"/>
    </location>
</feature>
<evidence type="ECO:0000256" key="1">
    <source>
        <dbReference type="SAM" id="Phobius"/>
    </source>
</evidence>
<dbReference type="EMBL" id="JAMPKK010000001">
    <property type="protein sequence ID" value="MEP0862971.1"/>
    <property type="molecule type" value="Genomic_DNA"/>
</dbReference>
<feature type="transmembrane region" description="Helical" evidence="1">
    <location>
        <begin position="53"/>
        <end position="78"/>
    </location>
</feature>
<dbReference type="Proteomes" id="UP001442494">
    <property type="component" value="Unassembled WGS sequence"/>
</dbReference>
<gene>
    <name evidence="2" type="ORF">NDI37_00570</name>
</gene>